<feature type="transmembrane region" description="Helical" evidence="5">
    <location>
        <begin position="317"/>
        <end position="335"/>
    </location>
</feature>
<feature type="transmembrane region" description="Helical" evidence="5">
    <location>
        <begin position="165"/>
        <end position="187"/>
    </location>
</feature>
<dbReference type="Pfam" id="PF00892">
    <property type="entry name" value="EamA"/>
    <property type="match status" value="1"/>
</dbReference>
<dbReference type="STRING" id="407821.A0A087TTC6"/>
<evidence type="ECO:0000256" key="3">
    <source>
        <dbReference type="ARBA" id="ARBA00022989"/>
    </source>
</evidence>
<feature type="domain" description="EamA" evidence="6">
    <location>
        <begin position="50"/>
        <end position="180"/>
    </location>
</feature>
<dbReference type="Proteomes" id="UP000054359">
    <property type="component" value="Unassembled WGS sequence"/>
</dbReference>
<feature type="transmembrane region" description="Helical" evidence="5">
    <location>
        <begin position="111"/>
        <end position="133"/>
    </location>
</feature>
<keyword evidence="8" id="KW-1185">Reference proteome</keyword>
<feature type="transmembrane region" description="Helical" evidence="5">
    <location>
        <begin position="139"/>
        <end position="158"/>
    </location>
</feature>
<accession>A0A087TTC6</accession>
<evidence type="ECO:0000313" key="8">
    <source>
        <dbReference type="Proteomes" id="UP000054359"/>
    </source>
</evidence>
<feature type="non-terminal residue" evidence="7">
    <location>
        <position position="357"/>
    </location>
</feature>
<keyword evidence="2 5" id="KW-0812">Transmembrane</keyword>
<name>A0A087TTC6_STEMI</name>
<dbReference type="InterPro" id="IPR000620">
    <property type="entry name" value="EamA_dom"/>
</dbReference>
<dbReference type="PANTHER" id="PTHR22911">
    <property type="entry name" value="ACYL-MALONYL CONDENSING ENZYME-RELATED"/>
    <property type="match status" value="1"/>
</dbReference>
<feature type="transmembrane region" description="Helical" evidence="5">
    <location>
        <begin position="49"/>
        <end position="69"/>
    </location>
</feature>
<evidence type="ECO:0000256" key="1">
    <source>
        <dbReference type="ARBA" id="ARBA00004141"/>
    </source>
</evidence>
<dbReference type="EMBL" id="KK116642">
    <property type="protein sequence ID" value="KFM68365.1"/>
    <property type="molecule type" value="Genomic_DNA"/>
</dbReference>
<evidence type="ECO:0000256" key="5">
    <source>
        <dbReference type="SAM" id="Phobius"/>
    </source>
</evidence>
<feature type="transmembrane region" description="Helical" evidence="5">
    <location>
        <begin position="263"/>
        <end position="283"/>
    </location>
</feature>
<feature type="transmembrane region" description="Helical" evidence="5">
    <location>
        <begin position="290"/>
        <end position="311"/>
    </location>
</feature>
<keyword evidence="4 5" id="KW-0472">Membrane</keyword>
<feature type="transmembrane region" description="Helical" evidence="5">
    <location>
        <begin position="81"/>
        <end position="99"/>
    </location>
</feature>
<dbReference type="OMA" id="ITVTHIG"/>
<dbReference type="OrthoDB" id="306876at2759"/>
<dbReference type="SUPFAM" id="SSF103481">
    <property type="entry name" value="Multidrug resistance efflux transporter EmrE"/>
    <property type="match status" value="1"/>
</dbReference>
<evidence type="ECO:0000256" key="4">
    <source>
        <dbReference type="ARBA" id="ARBA00023136"/>
    </source>
</evidence>
<evidence type="ECO:0000313" key="7">
    <source>
        <dbReference type="EMBL" id="KFM68365.1"/>
    </source>
</evidence>
<gene>
    <name evidence="7" type="ORF">X975_26015</name>
</gene>
<evidence type="ECO:0000256" key="2">
    <source>
        <dbReference type="ARBA" id="ARBA00022692"/>
    </source>
</evidence>
<dbReference type="AlphaFoldDB" id="A0A087TTC6"/>
<organism evidence="7 8">
    <name type="scientific">Stegodyphus mimosarum</name>
    <name type="common">African social velvet spider</name>
    <dbReference type="NCBI Taxonomy" id="407821"/>
    <lineage>
        <taxon>Eukaryota</taxon>
        <taxon>Metazoa</taxon>
        <taxon>Ecdysozoa</taxon>
        <taxon>Arthropoda</taxon>
        <taxon>Chelicerata</taxon>
        <taxon>Arachnida</taxon>
        <taxon>Araneae</taxon>
        <taxon>Araneomorphae</taxon>
        <taxon>Entelegynae</taxon>
        <taxon>Eresoidea</taxon>
        <taxon>Eresidae</taxon>
        <taxon>Stegodyphus</taxon>
    </lineage>
</organism>
<feature type="transmembrane region" description="Helical" evidence="5">
    <location>
        <begin position="199"/>
        <end position="220"/>
    </location>
</feature>
<sequence>MYRRKKYSLPKAEKEYILSVECIASSCKSTDDLKENAESNYRNISCRSFLGFFYIFMCSIFITLSSVIVKKLSYIDPGQLSFIRNFGVFVGSLPIAVYYNKNILGPKEFRIALITRSLLGATALYLNLMAFRYLPLAEAAVIMSTLPALAGVTARLYLKEPCGLVQACATVLTVCGVLLSIQIPELIKKRQNVEFNKTYIIGLACAVGCVFILSATFVLVRKMKDVHFSITVIYSGFLGMLENGAIAAAVSSYSSPRCGYDTFLILLIAVFGFLGLCGLILAIQTEAVGIVTVTKASLDITIAMVFQVIFFNTHPNSYNVGGAMLVILCIGVIGTRKWLLEMPEEATLRKRLKYLLL</sequence>
<evidence type="ECO:0000259" key="6">
    <source>
        <dbReference type="Pfam" id="PF00892"/>
    </source>
</evidence>
<feature type="transmembrane region" description="Helical" evidence="5">
    <location>
        <begin position="232"/>
        <end position="251"/>
    </location>
</feature>
<dbReference type="PANTHER" id="PTHR22911:SF6">
    <property type="entry name" value="SOLUTE CARRIER FAMILY 35 MEMBER G1"/>
    <property type="match status" value="1"/>
</dbReference>
<dbReference type="GO" id="GO:0016020">
    <property type="term" value="C:membrane"/>
    <property type="evidence" value="ECO:0007669"/>
    <property type="project" value="UniProtKB-SubCell"/>
</dbReference>
<protein>
    <submittedName>
        <fullName evidence="7">Solute carrier family 35 member G1</fullName>
    </submittedName>
</protein>
<dbReference type="InterPro" id="IPR037185">
    <property type="entry name" value="EmrE-like"/>
</dbReference>
<reference evidence="7 8" key="1">
    <citation type="submission" date="2013-11" db="EMBL/GenBank/DDBJ databases">
        <title>Genome sequencing of Stegodyphus mimosarum.</title>
        <authorList>
            <person name="Bechsgaard J."/>
        </authorList>
    </citation>
    <scope>NUCLEOTIDE SEQUENCE [LARGE SCALE GENOMIC DNA]</scope>
</reference>
<comment type="subcellular location">
    <subcellularLocation>
        <location evidence="1">Membrane</location>
        <topology evidence="1">Multi-pass membrane protein</topology>
    </subcellularLocation>
</comment>
<proteinExistence type="predicted"/>
<keyword evidence="3 5" id="KW-1133">Transmembrane helix</keyword>